<evidence type="ECO:0000313" key="2">
    <source>
        <dbReference type="EMBL" id="HJC64880.1"/>
    </source>
</evidence>
<gene>
    <name evidence="2" type="ORF">H9753_14900</name>
</gene>
<feature type="domain" description="Polymerase/histidinol phosphatase N-terminal" evidence="1">
    <location>
        <begin position="124"/>
        <end position="186"/>
    </location>
</feature>
<dbReference type="NCBIfam" id="NF038032">
    <property type="entry name" value="CehA_McbA_metalo"/>
    <property type="match status" value="1"/>
</dbReference>
<dbReference type="SMART" id="SM00481">
    <property type="entry name" value="POLIIIAc"/>
    <property type="match status" value="1"/>
</dbReference>
<dbReference type="InterPro" id="IPR016195">
    <property type="entry name" value="Pol/histidinol_Pase-like"/>
</dbReference>
<name>A0A9D2PRU9_9FIRM</name>
<protein>
    <submittedName>
        <fullName evidence="2">CehA/McbA family metallohydrolase</fullName>
    </submittedName>
</protein>
<dbReference type="EMBL" id="DWVZ01000213">
    <property type="protein sequence ID" value="HJC64880.1"/>
    <property type="molecule type" value="Genomic_DNA"/>
</dbReference>
<sequence>MEETVMELELHRFIKKEEEGKYLSVNFQVPEQVETMEFSYSYDKKENIVDFGAAGEHEGFIGWSGSNRSRIRVSHRNSSSGFANVSIRQGQWQILLGAYKICPQGVQVTCRVKFQMKSLRMFKGDTHIHSCASDGNMSVKELELLAEKEGLDYLFLTDHNNYAHNDSISGEGKVKLLPGVEWTTYRGHAGMLGKARAFWNFISNSEQETREIFRQAKERGSLIVLNHPFCPDCGWKWGMEAVPWDLLEVWNGGTKPSANESCLKWWDEQLQKGKKIAVTGGSDFHSLEPGRMPAMPCTCIYAESTEAEDLLEGLKSGHTCIALSPKGPFLQVPGKGRLPGDTLLVNTSLELEFTGLKKGDCLFFITNGSSEKIVCDKENVKIKRIMEKRGYCRAEIRRELFPGTESLVFVSNPWYIVNT</sequence>
<evidence type="ECO:0000259" key="1">
    <source>
        <dbReference type="SMART" id="SM00481"/>
    </source>
</evidence>
<organism evidence="2 3">
    <name type="scientific">Candidatus Blautia merdavium</name>
    <dbReference type="NCBI Taxonomy" id="2838494"/>
    <lineage>
        <taxon>Bacteria</taxon>
        <taxon>Bacillati</taxon>
        <taxon>Bacillota</taxon>
        <taxon>Clostridia</taxon>
        <taxon>Lachnospirales</taxon>
        <taxon>Lachnospiraceae</taxon>
        <taxon>Blautia</taxon>
    </lineage>
</organism>
<dbReference type="PANTHER" id="PTHR42924">
    <property type="entry name" value="EXONUCLEASE"/>
    <property type="match status" value="1"/>
</dbReference>
<evidence type="ECO:0000313" key="3">
    <source>
        <dbReference type="Proteomes" id="UP000823886"/>
    </source>
</evidence>
<comment type="caution">
    <text evidence="2">The sequence shown here is derived from an EMBL/GenBank/DDBJ whole genome shotgun (WGS) entry which is preliminary data.</text>
</comment>
<proteinExistence type="predicted"/>
<reference evidence="2" key="2">
    <citation type="submission" date="2021-04" db="EMBL/GenBank/DDBJ databases">
        <authorList>
            <person name="Gilroy R."/>
        </authorList>
    </citation>
    <scope>NUCLEOTIDE SEQUENCE</scope>
    <source>
        <strain evidence="2">ChiBcec2-3848</strain>
    </source>
</reference>
<accession>A0A9D2PRU9</accession>
<dbReference type="PANTHER" id="PTHR42924:SF3">
    <property type="entry name" value="POLYMERASE_HISTIDINOL PHOSPHATASE N-TERMINAL DOMAIN-CONTAINING PROTEIN"/>
    <property type="match status" value="1"/>
</dbReference>
<dbReference type="GO" id="GO:0004534">
    <property type="term" value="F:5'-3' RNA exonuclease activity"/>
    <property type="evidence" value="ECO:0007669"/>
    <property type="project" value="TreeGrafter"/>
</dbReference>
<dbReference type="SUPFAM" id="SSF89550">
    <property type="entry name" value="PHP domain-like"/>
    <property type="match status" value="1"/>
</dbReference>
<reference evidence="2" key="1">
    <citation type="journal article" date="2021" name="PeerJ">
        <title>Extensive microbial diversity within the chicken gut microbiome revealed by metagenomics and culture.</title>
        <authorList>
            <person name="Gilroy R."/>
            <person name="Ravi A."/>
            <person name="Getino M."/>
            <person name="Pursley I."/>
            <person name="Horton D.L."/>
            <person name="Alikhan N.F."/>
            <person name="Baker D."/>
            <person name="Gharbi K."/>
            <person name="Hall N."/>
            <person name="Watson M."/>
            <person name="Adriaenssens E.M."/>
            <person name="Foster-Nyarko E."/>
            <person name="Jarju S."/>
            <person name="Secka A."/>
            <person name="Antonio M."/>
            <person name="Oren A."/>
            <person name="Chaudhuri R.R."/>
            <person name="La Ragione R."/>
            <person name="Hildebrand F."/>
            <person name="Pallen M.J."/>
        </authorList>
    </citation>
    <scope>NUCLEOTIDE SEQUENCE</scope>
    <source>
        <strain evidence="2">ChiBcec2-3848</strain>
    </source>
</reference>
<dbReference type="AlphaFoldDB" id="A0A9D2PRU9"/>
<dbReference type="InterPro" id="IPR052018">
    <property type="entry name" value="PHP_domain"/>
</dbReference>
<dbReference type="Gene3D" id="3.20.20.140">
    <property type="entry name" value="Metal-dependent hydrolases"/>
    <property type="match status" value="1"/>
</dbReference>
<dbReference type="GO" id="GO:0035312">
    <property type="term" value="F:5'-3' DNA exonuclease activity"/>
    <property type="evidence" value="ECO:0007669"/>
    <property type="project" value="TreeGrafter"/>
</dbReference>
<dbReference type="Proteomes" id="UP000823886">
    <property type="component" value="Unassembled WGS sequence"/>
</dbReference>
<dbReference type="InterPro" id="IPR003141">
    <property type="entry name" value="Pol/His_phosphatase_N"/>
</dbReference>